<gene>
    <name evidence="1" type="ORF">Glove_291g20</name>
</gene>
<dbReference type="PANTHER" id="PTHR46954">
    <property type="entry name" value="C2H2-TYPE DOMAIN-CONTAINING PROTEIN"/>
    <property type="match status" value="1"/>
</dbReference>
<accession>A0A397I0B1</accession>
<evidence type="ECO:0000313" key="1">
    <source>
        <dbReference type="EMBL" id="RHZ69031.1"/>
    </source>
</evidence>
<keyword evidence="2" id="KW-1185">Reference proteome</keyword>
<dbReference type="STRING" id="1348612.A0A397I0B1"/>
<proteinExistence type="predicted"/>
<name>A0A397I0B1_9GLOM</name>
<comment type="caution">
    <text evidence="1">The sequence shown here is derived from an EMBL/GenBank/DDBJ whole genome shotgun (WGS) entry which is preliminary data.</text>
</comment>
<sequence length="257" mass="29636">MLKDGIVEIYDTSRRPSFGSAHAKRKKKVIKIRIVKYLHESLEEKYNIYLSRQYLSTYLQPCHQNTFAVRRHHHPTKVGLASIIRTKMKSHVDEHYYLVSIKAARIFIEVFSDETIIISQDDKTKVGLGIPAESLTRTRTQARALPFASINEPVTIKDHNFPIGSEMKLIPSIYLVINPADSSNIFEPDENPRHMKNIIQYTYLFHFLDLDYLTVRTYAPGQSTYNPVKRSMASLSAKLAELARQNFEYSGQKLCDI</sequence>
<evidence type="ECO:0000313" key="2">
    <source>
        <dbReference type="Proteomes" id="UP000266861"/>
    </source>
</evidence>
<dbReference type="OrthoDB" id="2426671at2759"/>
<dbReference type="PANTHER" id="PTHR46954:SF1">
    <property type="entry name" value="C2H2-TYPE DOMAIN-CONTAINING PROTEIN"/>
    <property type="match status" value="1"/>
</dbReference>
<dbReference type="AlphaFoldDB" id="A0A397I0B1"/>
<organism evidence="1 2">
    <name type="scientific">Diversispora epigaea</name>
    <dbReference type="NCBI Taxonomy" id="1348612"/>
    <lineage>
        <taxon>Eukaryota</taxon>
        <taxon>Fungi</taxon>
        <taxon>Fungi incertae sedis</taxon>
        <taxon>Mucoromycota</taxon>
        <taxon>Glomeromycotina</taxon>
        <taxon>Glomeromycetes</taxon>
        <taxon>Diversisporales</taxon>
        <taxon>Diversisporaceae</taxon>
        <taxon>Diversispora</taxon>
    </lineage>
</organism>
<protein>
    <submittedName>
        <fullName evidence="1">Uncharacterized protein</fullName>
    </submittedName>
</protein>
<dbReference type="Proteomes" id="UP000266861">
    <property type="component" value="Unassembled WGS sequence"/>
</dbReference>
<dbReference type="EMBL" id="PQFF01000265">
    <property type="protein sequence ID" value="RHZ69031.1"/>
    <property type="molecule type" value="Genomic_DNA"/>
</dbReference>
<reference evidence="1 2" key="1">
    <citation type="submission" date="2018-08" db="EMBL/GenBank/DDBJ databases">
        <title>Genome and evolution of the arbuscular mycorrhizal fungus Diversispora epigaea (formerly Glomus versiforme) and its bacterial endosymbionts.</title>
        <authorList>
            <person name="Sun X."/>
            <person name="Fei Z."/>
            <person name="Harrison M."/>
        </authorList>
    </citation>
    <scope>NUCLEOTIDE SEQUENCE [LARGE SCALE GENOMIC DNA]</scope>
    <source>
        <strain evidence="1 2">IT104</strain>
    </source>
</reference>